<dbReference type="AlphaFoldDB" id="A0A9D9GXJ7"/>
<reference evidence="1" key="1">
    <citation type="submission" date="2020-10" db="EMBL/GenBank/DDBJ databases">
        <authorList>
            <person name="Gilroy R."/>
        </authorList>
    </citation>
    <scope>NUCLEOTIDE SEQUENCE</scope>
    <source>
        <strain evidence="1">15467</strain>
    </source>
</reference>
<organism evidence="1 2">
    <name type="scientific">Candidatus Egerieousia excrementavium</name>
    <dbReference type="NCBI Taxonomy" id="2840778"/>
    <lineage>
        <taxon>Bacteria</taxon>
        <taxon>Pseudomonadati</taxon>
        <taxon>Bacteroidota</taxon>
        <taxon>Bacteroidia</taxon>
        <taxon>Bacteroidales</taxon>
        <taxon>Candidatus Egerieousia</taxon>
    </lineage>
</organism>
<proteinExistence type="predicted"/>
<name>A0A9D9GXJ7_9BACT</name>
<dbReference type="Proteomes" id="UP000823635">
    <property type="component" value="Unassembled WGS sequence"/>
</dbReference>
<evidence type="ECO:0000313" key="2">
    <source>
        <dbReference type="Proteomes" id="UP000823635"/>
    </source>
</evidence>
<evidence type="ECO:0008006" key="3">
    <source>
        <dbReference type="Google" id="ProtNLM"/>
    </source>
</evidence>
<gene>
    <name evidence="1" type="ORF">IAC68_02160</name>
</gene>
<reference evidence="1" key="2">
    <citation type="journal article" date="2021" name="PeerJ">
        <title>Extensive microbial diversity within the chicken gut microbiome revealed by metagenomics and culture.</title>
        <authorList>
            <person name="Gilroy R."/>
            <person name="Ravi A."/>
            <person name="Getino M."/>
            <person name="Pursley I."/>
            <person name="Horton D.L."/>
            <person name="Alikhan N.F."/>
            <person name="Baker D."/>
            <person name="Gharbi K."/>
            <person name="Hall N."/>
            <person name="Watson M."/>
            <person name="Adriaenssens E.M."/>
            <person name="Foster-Nyarko E."/>
            <person name="Jarju S."/>
            <person name="Secka A."/>
            <person name="Antonio M."/>
            <person name="Oren A."/>
            <person name="Chaudhuri R.R."/>
            <person name="La Ragione R."/>
            <person name="Hildebrand F."/>
            <person name="Pallen M.J."/>
        </authorList>
    </citation>
    <scope>NUCLEOTIDE SEQUENCE</scope>
    <source>
        <strain evidence="1">15467</strain>
    </source>
</reference>
<protein>
    <recommendedName>
        <fullName evidence="3">Cell division protein FtsQ</fullName>
    </recommendedName>
</protein>
<sequence length="270" mass="30701">MFKRILTYTGITLLVAMAAAYFCFAARLFADKSGERICKMVSVEILDSTLNKFVSKEEVVKLINEYDGPVAGKSCDNINLGNLELMLNRRSAIRESQVSLTRDGLMKVEITQRRPLLRIETSGGGFYIDEFEYIFPLSESFTSYVPVVSGHIPLDLNAGFRGEAEDEDTPWITKIMELGRFLNENPFWGAMIEQIYVAENGDLILSPKVGEIKIILGRPDDIEQKFRKLLAFYRNIAPEKGWTRYCEVNLKYKGQIVCKLNNTPLKIKES</sequence>
<accession>A0A9D9GXJ7</accession>
<comment type="caution">
    <text evidence="1">The sequence shown here is derived from an EMBL/GenBank/DDBJ whole genome shotgun (WGS) entry which is preliminary data.</text>
</comment>
<dbReference type="EMBL" id="JADINB010000050">
    <property type="protein sequence ID" value="MBO8428721.1"/>
    <property type="molecule type" value="Genomic_DNA"/>
</dbReference>
<evidence type="ECO:0000313" key="1">
    <source>
        <dbReference type="EMBL" id="MBO8428721.1"/>
    </source>
</evidence>